<keyword evidence="2" id="KW-0328">Glycosyltransferase</keyword>
<name>A0A2G8JMC6_STIJA</name>
<accession>A0A2G8JMC6</accession>
<proteinExistence type="predicted"/>
<dbReference type="InterPro" id="IPR029044">
    <property type="entry name" value="Nucleotide-diphossugar_trans"/>
</dbReference>
<dbReference type="PANTHER" id="PTHR19300">
    <property type="entry name" value="BETA-1,4-GALACTOSYLTRANSFERASE"/>
    <property type="match status" value="1"/>
</dbReference>
<dbReference type="EMBL" id="MRZV01001603">
    <property type="protein sequence ID" value="PIK36859.1"/>
    <property type="molecule type" value="Genomic_DNA"/>
</dbReference>
<evidence type="ECO:0000313" key="2">
    <source>
        <dbReference type="EMBL" id="PIK36859.1"/>
    </source>
</evidence>
<dbReference type="GO" id="GO:0005975">
    <property type="term" value="P:carbohydrate metabolic process"/>
    <property type="evidence" value="ECO:0007669"/>
    <property type="project" value="InterPro"/>
</dbReference>
<evidence type="ECO:0000313" key="3">
    <source>
        <dbReference type="Proteomes" id="UP000230750"/>
    </source>
</evidence>
<dbReference type="InterPro" id="IPR027995">
    <property type="entry name" value="Galactosyl_T_N"/>
</dbReference>
<dbReference type="GO" id="GO:0005794">
    <property type="term" value="C:Golgi apparatus"/>
    <property type="evidence" value="ECO:0007669"/>
    <property type="project" value="TreeGrafter"/>
</dbReference>
<dbReference type="SUPFAM" id="SSF53448">
    <property type="entry name" value="Nucleotide-diphospho-sugar transferases"/>
    <property type="match status" value="1"/>
</dbReference>
<dbReference type="GO" id="GO:0008489">
    <property type="term" value="F:UDP-galactose:glucosylceramide beta-1,4-galactosyltransferase activity"/>
    <property type="evidence" value="ECO:0007669"/>
    <property type="project" value="TreeGrafter"/>
</dbReference>
<gene>
    <name evidence="2" type="ORF">BSL78_26309</name>
</gene>
<organism evidence="2 3">
    <name type="scientific">Stichopus japonicus</name>
    <name type="common">Sea cucumber</name>
    <dbReference type="NCBI Taxonomy" id="307972"/>
    <lineage>
        <taxon>Eukaryota</taxon>
        <taxon>Metazoa</taxon>
        <taxon>Echinodermata</taxon>
        <taxon>Eleutherozoa</taxon>
        <taxon>Echinozoa</taxon>
        <taxon>Holothuroidea</taxon>
        <taxon>Aspidochirotacea</taxon>
        <taxon>Aspidochirotida</taxon>
        <taxon>Stichopodidae</taxon>
        <taxon>Apostichopus</taxon>
    </lineage>
</organism>
<dbReference type="InterPro" id="IPR003859">
    <property type="entry name" value="Galactosyl_T"/>
</dbReference>
<dbReference type="PANTHER" id="PTHR19300:SF38">
    <property type="entry name" value="BETA-1,4-GALACTOSYLTRANSFERASE"/>
    <property type="match status" value="1"/>
</dbReference>
<dbReference type="OrthoDB" id="10038994at2759"/>
<keyword evidence="2" id="KW-0808">Transferase</keyword>
<keyword evidence="3" id="KW-1185">Reference proteome</keyword>
<dbReference type="Gene3D" id="3.90.550.10">
    <property type="entry name" value="Spore Coat Polysaccharide Biosynthesis Protein SpsA, Chain A"/>
    <property type="match status" value="1"/>
</dbReference>
<dbReference type="Pfam" id="PF13733">
    <property type="entry name" value="Glyco_transf_7N"/>
    <property type="match status" value="1"/>
</dbReference>
<dbReference type="AlphaFoldDB" id="A0A2G8JMC6"/>
<comment type="caution">
    <text evidence="2">The sequence shown here is derived from an EMBL/GenBank/DDBJ whole genome shotgun (WGS) entry which is preliminary data.</text>
</comment>
<reference evidence="2 3" key="1">
    <citation type="journal article" date="2017" name="PLoS Biol.">
        <title>The sea cucumber genome provides insights into morphological evolution and visceral regeneration.</title>
        <authorList>
            <person name="Zhang X."/>
            <person name="Sun L."/>
            <person name="Yuan J."/>
            <person name="Sun Y."/>
            <person name="Gao Y."/>
            <person name="Zhang L."/>
            <person name="Li S."/>
            <person name="Dai H."/>
            <person name="Hamel J.F."/>
            <person name="Liu C."/>
            <person name="Yu Y."/>
            <person name="Liu S."/>
            <person name="Lin W."/>
            <person name="Guo K."/>
            <person name="Jin S."/>
            <person name="Xu P."/>
            <person name="Storey K.B."/>
            <person name="Huan P."/>
            <person name="Zhang T."/>
            <person name="Zhou Y."/>
            <person name="Zhang J."/>
            <person name="Lin C."/>
            <person name="Li X."/>
            <person name="Xing L."/>
            <person name="Huo D."/>
            <person name="Sun M."/>
            <person name="Wang L."/>
            <person name="Mercier A."/>
            <person name="Li F."/>
            <person name="Yang H."/>
            <person name="Xiang J."/>
        </authorList>
    </citation>
    <scope>NUCLEOTIDE SEQUENCE [LARGE SCALE GENOMIC DNA]</scope>
    <source>
        <strain evidence="2">Shaxun</strain>
        <tissue evidence="2">Muscle</tissue>
    </source>
</reference>
<feature type="domain" description="Galactosyltransferase N-terminal" evidence="1">
    <location>
        <begin position="164"/>
        <end position="267"/>
    </location>
</feature>
<dbReference type="PRINTS" id="PR02050">
    <property type="entry name" value="B14GALTRFASE"/>
</dbReference>
<evidence type="ECO:0000259" key="1">
    <source>
        <dbReference type="Pfam" id="PF13733"/>
    </source>
</evidence>
<dbReference type="Proteomes" id="UP000230750">
    <property type="component" value="Unassembled WGS sequence"/>
</dbReference>
<protein>
    <submittedName>
        <fullName evidence="2">Putative beta-1,4-galactosyltransferase 2-like</fullName>
    </submittedName>
</protein>
<dbReference type="STRING" id="307972.A0A2G8JMC6"/>
<sequence>MDVYGRSYHPAPFSLSGDGQRQLRSLERLLLPAEAAGLFVVEPADTRQATTETPPPLPQGCYAFSKDAPQVCRELDIPSLGKFYLTNTFYAVLVVGERKPNSEDRSLEKAVEVIFGTNQSAIRAAVARTNQKLTKYLGNSKNRSREVLDDLIVSAESSLIDNYNYLPGGHWIPSTCLPRWKVAIIIPFRNRSHHLPVLLHHLIPFLQRQRLEFGIYVVEQANNLNFNRAMLMNIGFLESLNFTKWDCFIFHDVDHLPKNDRNYYGCSGMPRHFLSGSDRWKYK</sequence>